<keyword evidence="5" id="KW-1185">Reference proteome</keyword>
<organism evidence="4 5">
    <name type="scientific">Lutispora thermophila DSM 19022</name>
    <dbReference type="NCBI Taxonomy" id="1122184"/>
    <lineage>
        <taxon>Bacteria</taxon>
        <taxon>Bacillati</taxon>
        <taxon>Bacillota</taxon>
        <taxon>Clostridia</taxon>
        <taxon>Lutisporales</taxon>
        <taxon>Lutisporaceae</taxon>
        <taxon>Lutispora</taxon>
    </lineage>
</organism>
<dbReference type="CDD" id="cd06061">
    <property type="entry name" value="PurM-like1"/>
    <property type="match status" value="1"/>
</dbReference>
<dbReference type="InterPro" id="IPR010918">
    <property type="entry name" value="PurM-like_C_dom"/>
</dbReference>
<dbReference type="Proteomes" id="UP000184442">
    <property type="component" value="Unassembled WGS sequence"/>
</dbReference>
<dbReference type="PIRSF" id="PIRSF005644">
    <property type="entry name" value="Hdrgns_mtr_HypE"/>
    <property type="match status" value="1"/>
</dbReference>
<dbReference type="SUPFAM" id="SSF56042">
    <property type="entry name" value="PurM C-terminal domain-like"/>
    <property type="match status" value="1"/>
</dbReference>
<protein>
    <submittedName>
        <fullName evidence="4">Thiamine-phosphate kinase</fullName>
    </submittedName>
</protein>
<dbReference type="RefSeq" id="WP_073025982.1">
    <property type="nucleotide sequence ID" value="NZ_FQZS01000012.1"/>
</dbReference>
<dbReference type="OrthoDB" id="153904at2"/>
<accession>A0A1M6FE04</accession>
<dbReference type="GO" id="GO:0051604">
    <property type="term" value="P:protein maturation"/>
    <property type="evidence" value="ECO:0007669"/>
    <property type="project" value="TreeGrafter"/>
</dbReference>
<evidence type="ECO:0000313" key="4">
    <source>
        <dbReference type="EMBL" id="SHI95879.1"/>
    </source>
</evidence>
<dbReference type="InterPro" id="IPR036676">
    <property type="entry name" value="PurM-like_C_sf"/>
</dbReference>
<dbReference type="PANTHER" id="PTHR30303:SF4">
    <property type="entry name" value="HYDROGENASE EXPRESSION_FORMATION PROTEIN HYPE"/>
    <property type="match status" value="1"/>
</dbReference>
<reference evidence="4 5" key="1">
    <citation type="submission" date="2016-11" db="EMBL/GenBank/DDBJ databases">
        <authorList>
            <person name="Jaros S."/>
            <person name="Januszkiewicz K."/>
            <person name="Wedrychowicz H."/>
        </authorList>
    </citation>
    <scope>NUCLEOTIDE SEQUENCE [LARGE SCALE GENOMIC DNA]</scope>
    <source>
        <strain evidence="4 5">DSM 19022</strain>
    </source>
</reference>
<evidence type="ECO:0000256" key="1">
    <source>
        <dbReference type="ARBA" id="ARBA00006243"/>
    </source>
</evidence>
<gene>
    <name evidence="4" type="ORF">SAMN02745176_01911</name>
</gene>
<dbReference type="InterPro" id="IPR036921">
    <property type="entry name" value="PurM-like_N_sf"/>
</dbReference>
<keyword evidence="4" id="KW-0418">Kinase</keyword>
<evidence type="ECO:0000259" key="3">
    <source>
        <dbReference type="Pfam" id="PF02769"/>
    </source>
</evidence>
<dbReference type="InterPro" id="IPR016188">
    <property type="entry name" value="PurM-like_N"/>
</dbReference>
<comment type="similarity">
    <text evidence="1">Belongs to the HypE family.</text>
</comment>
<keyword evidence="4" id="KW-0808">Transferase</keyword>
<dbReference type="Gene3D" id="3.90.650.10">
    <property type="entry name" value="PurM-like C-terminal domain"/>
    <property type="match status" value="1"/>
</dbReference>
<dbReference type="PANTHER" id="PTHR30303">
    <property type="entry name" value="HYDROGENASE ISOENZYMES FORMATION PROTEIN HYPE"/>
    <property type="match status" value="1"/>
</dbReference>
<dbReference type="SUPFAM" id="SSF55326">
    <property type="entry name" value="PurM N-terminal domain-like"/>
    <property type="match status" value="1"/>
</dbReference>
<evidence type="ECO:0000259" key="2">
    <source>
        <dbReference type="Pfam" id="PF00586"/>
    </source>
</evidence>
<dbReference type="STRING" id="1122184.SAMN02745176_01911"/>
<name>A0A1M6FE04_9FIRM</name>
<dbReference type="AlphaFoldDB" id="A0A1M6FE04"/>
<feature type="domain" description="PurM-like N-terminal" evidence="2">
    <location>
        <begin position="39"/>
        <end position="145"/>
    </location>
</feature>
<feature type="domain" description="PurM-like C-terminal" evidence="3">
    <location>
        <begin position="157"/>
        <end position="308"/>
    </location>
</feature>
<dbReference type="EMBL" id="FQZS01000012">
    <property type="protein sequence ID" value="SHI95879.1"/>
    <property type="molecule type" value="Genomic_DNA"/>
</dbReference>
<dbReference type="InterPro" id="IPR011854">
    <property type="entry name" value="HypE"/>
</dbReference>
<sequence>MLKHNIFKIGKVPPEVLKSSVYPFLGKRRQEVLVHSTLGEDCSIIDYGENVAVVSTDPITGADKNSGYIGVHISTNDIAACGAKPIGIMVTLLLPVGADETMLKDIMEGIHKGANALGIEVLGGHSEITDGVVKPIISVTALGVAAKDEYVTSSGAKVGDDVIVTKALGLEGTAILAADYEDILKEKLGNEAVSKAKAFIENIGVVEEGITAAKVGVSAMHDITEGGLLGAAYEVAEASGVGMEIYEEKLPIYDETKAMCQYFQINPLGLISSGSMLICTPKGKEVVEALESKGIRATIVGKVTKKDKILISKYGSSSIIPPERDELYVAIEKATKLLTK</sequence>
<dbReference type="Pfam" id="PF00586">
    <property type="entry name" value="AIRS"/>
    <property type="match status" value="1"/>
</dbReference>
<evidence type="ECO:0000313" key="5">
    <source>
        <dbReference type="Proteomes" id="UP000184442"/>
    </source>
</evidence>
<dbReference type="Pfam" id="PF02769">
    <property type="entry name" value="AIRS_C"/>
    <property type="match status" value="1"/>
</dbReference>
<proteinExistence type="inferred from homology"/>
<dbReference type="GO" id="GO:0016301">
    <property type="term" value="F:kinase activity"/>
    <property type="evidence" value="ECO:0007669"/>
    <property type="project" value="UniProtKB-KW"/>
</dbReference>
<dbReference type="Gene3D" id="3.30.1330.10">
    <property type="entry name" value="PurM-like, N-terminal domain"/>
    <property type="match status" value="1"/>
</dbReference>